<evidence type="ECO:0000313" key="4">
    <source>
        <dbReference type="EMBL" id="MDT7839284.1"/>
    </source>
</evidence>
<accession>A0ABU3LKL9</accession>
<evidence type="ECO:0000259" key="3">
    <source>
        <dbReference type="Pfam" id="PF01345"/>
    </source>
</evidence>
<protein>
    <recommendedName>
        <fullName evidence="3">DUF11 domain-containing protein</fullName>
    </recommendedName>
</protein>
<dbReference type="Pfam" id="PF01345">
    <property type="entry name" value="DUF11"/>
    <property type="match status" value="1"/>
</dbReference>
<keyword evidence="5" id="KW-1185">Reference proteome</keyword>
<feature type="signal peptide" evidence="2">
    <location>
        <begin position="1"/>
        <end position="22"/>
    </location>
</feature>
<gene>
    <name evidence="4" type="ORF">RQC66_00920</name>
</gene>
<name>A0ABU3LKL9_9ACTN</name>
<evidence type="ECO:0000256" key="1">
    <source>
        <dbReference type="SAM" id="MobiDB-lite"/>
    </source>
</evidence>
<dbReference type="Proteomes" id="UP001257948">
    <property type="component" value="Unassembled WGS sequence"/>
</dbReference>
<feature type="region of interest" description="Disordered" evidence="1">
    <location>
        <begin position="274"/>
        <end position="295"/>
    </location>
</feature>
<dbReference type="InterPro" id="IPR001434">
    <property type="entry name" value="OmcB-like_DUF11"/>
</dbReference>
<dbReference type="RefSeq" id="WP_314196953.1">
    <property type="nucleotide sequence ID" value="NZ_JAVTLL010000001.1"/>
</dbReference>
<evidence type="ECO:0000313" key="5">
    <source>
        <dbReference type="Proteomes" id="UP001257948"/>
    </source>
</evidence>
<keyword evidence="2" id="KW-0732">Signal</keyword>
<feature type="domain" description="DUF11" evidence="3">
    <location>
        <begin position="326"/>
        <end position="443"/>
    </location>
</feature>
<feature type="chain" id="PRO_5046039841" description="DUF11 domain-containing protein" evidence="2">
    <location>
        <begin position="23"/>
        <end position="448"/>
    </location>
</feature>
<evidence type="ECO:0000256" key="2">
    <source>
        <dbReference type="SAM" id="SignalP"/>
    </source>
</evidence>
<feature type="region of interest" description="Disordered" evidence="1">
    <location>
        <begin position="409"/>
        <end position="448"/>
    </location>
</feature>
<reference evidence="5" key="1">
    <citation type="submission" date="2023-07" db="EMBL/GenBank/DDBJ databases">
        <title>Draft genome sequence of the endophytic actinobacterium Streptomyces justiciae WPN32, a potential antibiotic producer.</title>
        <authorList>
            <person name="Yasawong M."/>
            <person name="Pana W."/>
            <person name="Ganta P."/>
            <person name="Santapan N."/>
            <person name="Songngamsuk T."/>
            <person name="Phatcharaharikarn M."/>
            <person name="Kerdtoob S."/>
            <person name="Nantapong N."/>
        </authorList>
    </citation>
    <scope>NUCLEOTIDE SEQUENCE [LARGE SCALE GENOMIC DNA]</scope>
    <source>
        <strain evidence="5">WPN32</strain>
    </source>
</reference>
<sequence>MVKRWGGAATAAVVLLAGGLTACTVVPDDEPAKPFITAPEVFYLRPQGDKAGPHDKMPYSLVAEDTGGPGTRTLTADVPKGAEDTVMIRKYGGCTGSSAHVTCEVDADYSNWADAPRAKVVAAEGAKIGDSAVVTYTYTTKGGKKLTARTRFVVGEPVVEAVVPESVRGVSPGSHLTEPVVVRNTGEVPARGLGLELGVDGSEFDERYANCRYPEPQKGHLAVCEFPDLTLDPGETVTLRPALRIRTPQDQMYTSYGRDVWALDMGPGHYATVHEGGDHGDGPTLEPEPVGKDVAEGPFTAGGGSTTVVLDTYADFEVSAVELKGAPGGKKTFEIKVRNNGPADVGSPVELVFEPPLGTTMVEQPMTEYDDGVYEPYCESNGYTYTCDVGDVKPDDTRTFEFTALLGDPGKGTLSLVNKKPSSPWDTGRRDPDPANDSATITVVPDGS</sequence>
<proteinExistence type="predicted"/>
<organism evidence="4 5">
    <name type="scientific">Streptomyces justiciae</name>
    <dbReference type="NCBI Taxonomy" id="2780140"/>
    <lineage>
        <taxon>Bacteria</taxon>
        <taxon>Bacillati</taxon>
        <taxon>Actinomycetota</taxon>
        <taxon>Actinomycetes</taxon>
        <taxon>Kitasatosporales</taxon>
        <taxon>Streptomycetaceae</taxon>
        <taxon>Streptomyces</taxon>
    </lineage>
</organism>
<dbReference type="PROSITE" id="PS51257">
    <property type="entry name" value="PROKAR_LIPOPROTEIN"/>
    <property type="match status" value="1"/>
</dbReference>
<comment type="caution">
    <text evidence="4">The sequence shown here is derived from an EMBL/GenBank/DDBJ whole genome shotgun (WGS) entry which is preliminary data.</text>
</comment>
<dbReference type="EMBL" id="JAVTLL010000001">
    <property type="protein sequence ID" value="MDT7839284.1"/>
    <property type="molecule type" value="Genomic_DNA"/>
</dbReference>